<evidence type="ECO:0000313" key="6">
    <source>
        <dbReference type="Proteomes" id="UP001209540"/>
    </source>
</evidence>
<accession>A0AAD5PCR4</accession>
<reference evidence="5" key="2">
    <citation type="submission" date="2023-02" db="EMBL/GenBank/DDBJ databases">
        <authorList>
            <consortium name="DOE Joint Genome Institute"/>
            <person name="Mondo S.J."/>
            <person name="Chang Y."/>
            <person name="Wang Y."/>
            <person name="Ahrendt S."/>
            <person name="Andreopoulos W."/>
            <person name="Barry K."/>
            <person name="Beard J."/>
            <person name="Benny G.L."/>
            <person name="Blankenship S."/>
            <person name="Bonito G."/>
            <person name="Cuomo C."/>
            <person name="Desiro A."/>
            <person name="Gervers K.A."/>
            <person name="Hundley H."/>
            <person name="Kuo A."/>
            <person name="LaButti K."/>
            <person name="Lang B.F."/>
            <person name="Lipzen A."/>
            <person name="O'Donnell K."/>
            <person name="Pangilinan J."/>
            <person name="Reynolds N."/>
            <person name="Sandor L."/>
            <person name="Smith M.W."/>
            <person name="Tsang A."/>
            <person name="Grigoriev I.V."/>
            <person name="Stajich J.E."/>
            <person name="Spatafora J.W."/>
        </authorList>
    </citation>
    <scope>NUCLEOTIDE SEQUENCE</scope>
    <source>
        <strain evidence="5">RSA 2281</strain>
    </source>
</reference>
<dbReference type="GO" id="GO:0030691">
    <property type="term" value="C:Noc2p-Noc3p complex"/>
    <property type="evidence" value="ECO:0007669"/>
    <property type="project" value="TreeGrafter"/>
</dbReference>
<evidence type="ECO:0000256" key="3">
    <source>
        <dbReference type="ARBA" id="ARBA00023242"/>
    </source>
</evidence>
<proteinExistence type="inferred from homology"/>
<sequence length="558" mass="64676">MAKLKKATVKFQKNKLKNTLERRKKHTKFKQQVNRRKERRSKNQENGKDQSKEEKAAEITEATESNEQVNVEDYFCNFLIGSEELLDLSDDEEEDVNGLDEVEAAEPDDEPMAEKDEDDMNGEEEEEDSEDEEDDEMLSDDDDEVDDDEDNNDEDMEDDNSQLVTMELLSEWSESAKKKSPEAFKNLLLAFRSIARSDEETDMEFKYRVNNHKAKHPAKTKNWRRLEKVVRLFLNNCVRFLRDMDQDEMLQYILTHLEPCSLYFGCFPKAAREYLRVLLDRWSDSSLTTESRARCYQSIKKFAATAIDVEKNSYIGLCLKGVYLVFAKHATKMTESTLPMIQQMLEEGPDLYTLDQKVSSQHAEVYIHQLTSHLKLAKKQHTAESFKSVYTWQFVSCLDFWANAIANTCNPETGIVSPMLSHLKPLVDLSLQTLRLNPVGQFLPLRVHIIRSLIGLIDGTGYYIPLGPFIFEIFNGDAKSKMEQTDLPSFEWDMYLKTPKEYTPTKIYQDAKYQVFYDSLVDFYACFGLNIAFPELAIPVLSKVCNSYINMNVWTMTV</sequence>
<dbReference type="GO" id="GO:0005730">
    <property type="term" value="C:nucleolus"/>
    <property type="evidence" value="ECO:0007669"/>
    <property type="project" value="TreeGrafter"/>
</dbReference>
<dbReference type="GO" id="GO:0005654">
    <property type="term" value="C:nucleoplasm"/>
    <property type="evidence" value="ECO:0007669"/>
    <property type="project" value="TreeGrafter"/>
</dbReference>
<dbReference type="PANTHER" id="PTHR12687:SF4">
    <property type="entry name" value="NUCLEOLAR COMPLEX PROTEIN 2 HOMOLOG"/>
    <property type="match status" value="1"/>
</dbReference>
<comment type="similarity">
    <text evidence="2">Belongs to the NOC2 family.</text>
</comment>
<comment type="caution">
    <text evidence="5">The sequence shown here is derived from an EMBL/GenBank/DDBJ whole genome shotgun (WGS) entry which is preliminary data.</text>
</comment>
<gene>
    <name evidence="5" type="ORF">BDA99DRAFT_440049</name>
</gene>
<feature type="compositionally biased region" description="Basic residues" evidence="4">
    <location>
        <begin position="15"/>
        <end position="40"/>
    </location>
</feature>
<evidence type="ECO:0000313" key="5">
    <source>
        <dbReference type="EMBL" id="KAI9259589.1"/>
    </source>
</evidence>
<keyword evidence="3" id="KW-0539">Nucleus</keyword>
<dbReference type="PANTHER" id="PTHR12687">
    <property type="entry name" value="NUCLEOLAR COMPLEX 2 AND RAD4-RELATED"/>
    <property type="match status" value="1"/>
</dbReference>
<feature type="region of interest" description="Disordered" evidence="4">
    <location>
        <begin position="15"/>
        <end position="71"/>
    </location>
</feature>
<dbReference type="GO" id="GO:0030690">
    <property type="term" value="C:Noc1p-Noc2p complex"/>
    <property type="evidence" value="ECO:0007669"/>
    <property type="project" value="TreeGrafter"/>
</dbReference>
<evidence type="ECO:0000256" key="2">
    <source>
        <dbReference type="ARBA" id="ARBA00005907"/>
    </source>
</evidence>
<dbReference type="Proteomes" id="UP001209540">
    <property type="component" value="Unassembled WGS sequence"/>
</dbReference>
<keyword evidence="6" id="KW-1185">Reference proteome</keyword>
<reference evidence="5" key="1">
    <citation type="journal article" date="2022" name="IScience">
        <title>Evolution of zygomycete secretomes and the origins of terrestrial fungal ecologies.</title>
        <authorList>
            <person name="Chang Y."/>
            <person name="Wang Y."/>
            <person name="Mondo S."/>
            <person name="Ahrendt S."/>
            <person name="Andreopoulos W."/>
            <person name="Barry K."/>
            <person name="Beard J."/>
            <person name="Benny G.L."/>
            <person name="Blankenship S."/>
            <person name="Bonito G."/>
            <person name="Cuomo C."/>
            <person name="Desiro A."/>
            <person name="Gervers K.A."/>
            <person name="Hundley H."/>
            <person name="Kuo A."/>
            <person name="LaButti K."/>
            <person name="Lang B.F."/>
            <person name="Lipzen A."/>
            <person name="O'Donnell K."/>
            <person name="Pangilinan J."/>
            <person name="Reynolds N."/>
            <person name="Sandor L."/>
            <person name="Smith M.E."/>
            <person name="Tsang A."/>
            <person name="Grigoriev I.V."/>
            <person name="Stajich J.E."/>
            <person name="Spatafora J.W."/>
        </authorList>
    </citation>
    <scope>NUCLEOTIDE SEQUENCE</scope>
    <source>
        <strain evidence="5">RSA 2281</strain>
    </source>
</reference>
<evidence type="ECO:0000256" key="1">
    <source>
        <dbReference type="ARBA" id="ARBA00004123"/>
    </source>
</evidence>
<feature type="region of interest" description="Disordered" evidence="4">
    <location>
        <begin position="86"/>
        <end position="161"/>
    </location>
</feature>
<dbReference type="GO" id="GO:0042273">
    <property type="term" value="P:ribosomal large subunit biogenesis"/>
    <property type="evidence" value="ECO:0007669"/>
    <property type="project" value="TreeGrafter"/>
</dbReference>
<name>A0AAD5PCR4_9FUNG</name>
<feature type="compositionally biased region" description="Acidic residues" evidence="4">
    <location>
        <begin position="86"/>
        <end position="160"/>
    </location>
</feature>
<dbReference type="InterPro" id="IPR005343">
    <property type="entry name" value="Noc2"/>
</dbReference>
<dbReference type="Pfam" id="PF03715">
    <property type="entry name" value="Noc2"/>
    <property type="match status" value="1"/>
</dbReference>
<protein>
    <submittedName>
        <fullName evidence="5">Noc2p family-domain-containing protein</fullName>
    </submittedName>
</protein>
<organism evidence="5 6">
    <name type="scientific">Phascolomyces articulosus</name>
    <dbReference type="NCBI Taxonomy" id="60185"/>
    <lineage>
        <taxon>Eukaryota</taxon>
        <taxon>Fungi</taxon>
        <taxon>Fungi incertae sedis</taxon>
        <taxon>Mucoromycota</taxon>
        <taxon>Mucoromycotina</taxon>
        <taxon>Mucoromycetes</taxon>
        <taxon>Mucorales</taxon>
        <taxon>Lichtheimiaceae</taxon>
        <taxon>Phascolomyces</taxon>
    </lineage>
</organism>
<evidence type="ECO:0000256" key="4">
    <source>
        <dbReference type="SAM" id="MobiDB-lite"/>
    </source>
</evidence>
<feature type="compositionally biased region" description="Basic and acidic residues" evidence="4">
    <location>
        <begin position="41"/>
        <end position="58"/>
    </location>
</feature>
<dbReference type="AlphaFoldDB" id="A0AAD5PCR4"/>
<comment type="subcellular location">
    <subcellularLocation>
        <location evidence="1">Nucleus</location>
    </subcellularLocation>
</comment>
<dbReference type="EMBL" id="JAIXMP010000017">
    <property type="protein sequence ID" value="KAI9259589.1"/>
    <property type="molecule type" value="Genomic_DNA"/>
</dbReference>